<dbReference type="GO" id="GO:0006508">
    <property type="term" value="P:proteolysis"/>
    <property type="evidence" value="ECO:0007669"/>
    <property type="project" value="UniProtKB-KW"/>
</dbReference>
<evidence type="ECO:0000256" key="5">
    <source>
        <dbReference type="ARBA" id="ARBA00022833"/>
    </source>
</evidence>
<evidence type="ECO:0000313" key="10">
    <source>
        <dbReference type="Proteomes" id="UP000193560"/>
    </source>
</evidence>
<dbReference type="Pfam" id="PF02225">
    <property type="entry name" value="PA"/>
    <property type="match status" value="1"/>
</dbReference>
<protein>
    <recommendedName>
        <fullName evidence="6">Peptide hydrolase</fullName>
        <ecNumber evidence="6">3.4.-.-</ecNumber>
    </recommendedName>
</protein>
<accession>A0A1X2IBL9</accession>
<dbReference type="AlphaFoldDB" id="A0A1X2IBL9"/>
<dbReference type="Proteomes" id="UP000193560">
    <property type="component" value="Unassembled WGS sequence"/>
</dbReference>
<evidence type="ECO:0000259" key="8">
    <source>
        <dbReference type="Pfam" id="PF04389"/>
    </source>
</evidence>
<keyword evidence="6" id="KW-0479">Metal-binding</keyword>
<comment type="caution">
    <text evidence="9">The sequence shown here is derived from an EMBL/GenBank/DDBJ whole genome shotgun (WGS) entry which is preliminary data.</text>
</comment>
<dbReference type="PANTHER" id="PTHR12147">
    <property type="entry name" value="METALLOPEPTIDASE M28 FAMILY MEMBER"/>
    <property type="match status" value="1"/>
</dbReference>
<dbReference type="SUPFAM" id="SSF52025">
    <property type="entry name" value="PA domain"/>
    <property type="match status" value="1"/>
</dbReference>
<keyword evidence="5 6" id="KW-0862">Zinc</keyword>
<evidence type="ECO:0000259" key="7">
    <source>
        <dbReference type="Pfam" id="PF02225"/>
    </source>
</evidence>
<dbReference type="InterPro" id="IPR045175">
    <property type="entry name" value="M28_fam"/>
</dbReference>
<dbReference type="GO" id="GO:0046872">
    <property type="term" value="F:metal ion binding"/>
    <property type="evidence" value="ECO:0007669"/>
    <property type="project" value="UniProtKB-KW"/>
</dbReference>
<feature type="signal peptide" evidence="6">
    <location>
        <begin position="1"/>
        <end position="22"/>
    </location>
</feature>
<dbReference type="InterPro" id="IPR007484">
    <property type="entry name" value="Peptidase_M28"/>
</dbReference>
<dbReference type="Gene3D" id="3.40.630.10">
    <property type="entry name" value="Zn peptidases"/>
    <property type="match status" value="1"/>
</dbReference>
<gene>
    <name evidence="9" type="ORF">BCR42DRAFT_418430</name>
</gene>
<evidence type="ECO:0000256" key="6">
    <source>
        <dbReference type="RuleBase" id="RU361240"/>
    </source>
</evidence>
<evidence type="ECO:0000256" key="4">
    <source>
        <dbReference type="ARBA" id="ARBA00022801"/>
    </source>
</evidence>
<name>A0A1X2IBL9_9FUNG</name>
<keyword evidence="4 6" id="KW-0378">Hydrolase</keyword>
<comment type="cofactor">
    <cofactor evidence="1">
        <name>Zn(2+)</name>
        <dbReference type="ChEBI" id="CHEBI:29105"/>
    </cofactor>
</comment>
<dbReference type="PANTHER" id="PTHR12147:SF26">
    <property type="entry name" value="PEPTIDASE M28 DOMAIN-CONTAINING PROTEIN"/>
    <property type="match status" value="1"/>
</dbReference>
<evidence type="ECO:0000256" key="3">
    <source>
        <dbReference type="ARBA" id="ARBA00022670"/>
    </source>
</evidence>
<feature type="domain" description="Peptidase M28" evidence="8">
    <location>
        <begin position="245"/>
        <end position="463"/>
    </location>
</feature>
<dbReference type="OrthoDB" id="10013407at2759"/>
<keyword evidence="6" id="KW-0732">Signal</keyword>
<keyword evidence="3 6" id="KW-0645">Protease</keyword>
<dbReference type="EC" id="3.4.-.-" evidence="6"/>
<proteinExistence type="inferred from homology"/>
<evidence type="ECO:0000313" key="9">
    <source>
        <dbReference type="EMBL" id="ORZ13499.1"/>
    </source>
</evidence>
<dbReference type="EMBL" id="MCGE01000016">
    <property type="protein sequence ID" value="ORZ13499.1"/>
    <property type="molecule type" value="Genomic_DNA"/>
</dbReference>
<dbReference type="SUPFAM" id="SSF53187">
    <property type="entry name" value="Zn-dependent exopeptidases"/>
    <property type="match status" value="1"/>
</dbReference>
<sequence>MIDGRILPCILLLSFLFNAVYSLPTTINRKGDQFALENSMKKDDLMGHLKVLQGFADNNGGNRLVGTKGHIDTLEYIKKSVTEFGYQVQLQEIKLLRNDSLEHSLSITVDGKEQVFETRQINGSPSTSQQGISATLVAVENLCGPIQQQQQQQQPWIAVIQRGQCTLAEKAALAQQSGAAAALIYTGNASHTSAFDDYSGFHSTLPTGILTGNSSSSVLAAIQQSPKLRTQLRMVHRTVPVTTYNIIAETKAGNKSNVVMIGAHTDSVLEGPGINDDGSGVAALLELSRHLDQTKVANTVRFSWWTAEEEGLIGSTGYVDSLTTQQKHAIAVYLNADMIASPNYVNMVYDGNESNPPPGFSAAPHGSKSIQLAFERYFDETEQHHQVLGYDVVAADSDAGPFYKASIPAGGLSTGFSYIKTKQEEEDYGGKEGVAHDPCYHTACDTIKNANPNGLLIHSRAYAHILEMYSQSTASILESAPN</sequence>
<dbReference type="Pfam" id="PF04389">
    <property type="entry name" value="Peptidase_M28"/>
    <property type="match status" value="1"/>
</dbReference>
<reference evidence="9 10" key="1">
    <citation type="submission" date="2016-07" db="EMBL/GenBank/DDBJ databases">
        <title>Pervasive Adenine N6-methylation of Active Genes in Fungi.</title>
        <authorList>
            <consortium name="DOE Joint Genome Institute"/>
            <person name="Mondo S.J."/>
            <person name="Dannebaum R.O."/>
            <person name="Kuo R.C."/>
            <person name="Labutti K."/>
            <person name="Haridas S."/>
            <person name="Kuo A."/>
            <person name="Salamov A."/>
            <person name="Ahrendt S.R."/>
            <person name="Lipzen A."/>
            <person name="Sullivan W."/>
            <person name="Andreopoulos W.B."/>
            <person name="Clum A."/>
            <person name="Lindquist E."/>
            <person name="Daum C."/>
            <person name="Ramamoorthy G.K."/>
            <person name="Gryganskyi A."/>
            <person name="Culley D."/>
            <person name="Magnuson J.K."/>
            <person name="James T.Y."/>
            <person name="O'Malley M.A."/>
            <person name="Stajich J.E."/>
            <person name="Spatafora J.W."/>
            <person name="Visel A."/>
            <person name="Grigoriev I.V."/>
        </authorList>
    </citation>
    <scope>NUCLEOTIDE SEQUENCE [LARGE SCALE GENOMIC DNA]</scope>
    <source>
        <strain evidence="9 10">NRRL 1336</strain>
    </source>
</reference>
<organism evidence="9 10">
    <name type="scientific">Absidia repens</name>
    <dbReference type="NCBI Taxonomy" id="90262"/>
    <lineage>
        <taxon>Eukaryota</taxon>
        <taxon>Fungi</taxon>
        <taxon>Fungi incertae sedis</taxon>
        <taxon>Mucoromycota</taxon>
        <taxon>Mucoromycotina</taxon>
        <taxon>Mucoromycetes</taxon>
        <taxon>Mucorales</taxon>
        <taxon>Cunninghamellaceae</taxon>
        <taxon>Absidia</taxon>
    </lineage>
</organism>
<dbReference type="GO" id="GO:0008235">
    <property type="term" value="F:metalloexopeptidase activity"/>
    <property type="evidence" value="ECO:0007669"/>
    <property type="project" value="InterPro"/>
</dbReference>
<feature type="domain" description="PA" evidence="7">
    <location>
        <begin position="133"/>
        <end position="210"/>
    </location>
</feature>
<dbReference type="STRING" id="90262.A0A1X2IBL9"/>
<dbReference type="InterPro" id="IPR003137">
    <property type="entry name" value="PA_domain"/>
</dbReference>
<dbReference type="Gene3D" id="3.50.30.30">
    <property type="match status" value="1"/>
</dbReference>
<comment type="similarity">
    <text evidence="2">Belongs to the peptidase M28 family. M28B subfamily.</text>
</comment>
<evidence type="ECO:0000256" key="1">
    <source>
        <dbReference type="ARBA" id="ARBA00001947"/>
    </source>
</evidence>
<keyword evidence="10" id="KW-1185">Reference proteome</keyword>
<feature type="chain" id="PRO_5011811704" description="Peptide hydrolase" evidence="6">
    <location>
        <begin position="23"/>
        <end position="482"/>
    </location>
</feature>
<dbReference type="InterPro" id="IPR046450">
    <property type="entry name" value="PA_dom_sf"/>
</dbReference>
<evidence type="ECO:0000256" key="2">
    <source>
        <dbReference type="ARBA" id="ARBA00005634"/>
    </source>
</evidence>